<evidence type="ECO:0000313" key="3">
    <source>
        <dbReference type="Proteomes" id="UP000663908"/>
    </source>
</evidence>
<organism evidence="2 3">
    <name type="scientific">Streptomyces cyanogenus</name>
    <dbReference type="NCBI Taxonomy" id="80860"/>
    <lineage>
        <taxon>Bacteria</taxon>
        <taxon>Bacillati</taxon>
        <taxon>Actinomycetota</taxon>
        <taxon>Actinomycetes</taxon>
        <taxon>Kitasatosporales</taxon>
        <taxon>Streptomycetaceae</taxon>
        <taxon>Streptomyces</taxon>
    </lineage>
</organism>
<dbReference type="Proteomes" id="UP000663908">
    <property type="component" value="Chromosome"/>
</dbReference>
<evidence type="ECO:0000313" key="2">
    <source>
        <dbReference type="EMBL" id="QTD98504.1"/>
    </source>
</evidence>
<gene>
    <name evidence="2" type="ORF">S1361_14185</name>
</gene>
<proteinExistence type="predicted"/>
<feature type="compositionally biased region" description="Low complexity" evidence="1">
    <location>
        <begin position="114"/>
        <end position="125"/>
    </location>
</feature>
<protein>
    <submittedName>
        <fullName evidence="2">Uncharacterized protein</fullName>
    </submittedName>
</protein>
<evidence type="ECO:0000256" key="1">
    <source>
        <dbReference type="SAM" id="MobiDB-lite"/>
    </source>
</evidence>
<reference evidence="2 3" key="1">
    <citation type="submission" date="2021-03" db="EMBL/GenBank/DDBJ databases">
        <title>Complete genome sequence of Streptomyces cyanogenus S136, producer of anticancer angucycline landomycin A.</title>
        <authorList>
            <person name="Hrab P."/>
            <person name="Ruckert C."/>
            <person name="Busche T."/>
            <person name="Ostash I."/>
            <person name="Kalinowski J."/>
            <person name="Fedorenko V."/>
            <person name="Yushchuk O."/>
            <person name="Ostash B."/>
        </authorList>
    </citation>
    <scope>NUCLEOTIDE SEQUENCE [LARGE SCALE GENOMIC DNA]</scope>
    <source>
        <strain evidence="2 3">S136</strain>
    </source>
</reference>
<dbReference type="EMBL" id="CP071839">
    <property type="protein sequence ID" value="QTD98504.1"/>
    <property type="molecule type" value="Genomic_DNA"/>
</dbReference>
<feature type="region of interest" description="Disordered" evidence="1">
    <location>
        <begin position="114"/>
        <end position="150"/>
    </location>
</feature>
<feature type="compositionally biased region" description="Basic residues" evidence="1">
    <location>
        <begin position="139"/>
        <end position="150"/>
    </location>
</feature>
<keyword evidence="3" id="KW-1185">Reference proteome</keyword>
<sequence length="150" mass="15939">MLRNLDVEFRGNGPPDELYSRLVRNGAVPHMKNTCSPTHRDVKIPAPRRAVEAAAATGAGAAERIAAPGLRVLGDPALLSAVPERPAQAEVPDQQGPAEPRIVPEAAARALYGAPAAAASATPAPRVHRTPSKELPRVLGHRCPKRPRRR</sequence>
<accession>A0ABX7TUS1</accession>
<name>A0ABX7TUS1_STRCY</name>